<evidence type="ECO:0000256" key="1">
    <source>
        <dbReference type="SAM" id="Coils"/>
    </source>
</evidence>
<proteinExistence type="predicted"/>
<feature type="coiled-coil region" evidence="1">
    <location>
        <begin position="39"/>
        <end position="101"/>
    </location>
</feature>
<dbReference type="Proteomes" id="UP000023152">
    <property type="component" value="Unassembled WGS sequence"/>
</dbReference>
<protein>
    <submittedName>
        <fullName evidence="2">Uncharacterized protein</fullName>
    </submittedName>
</protein>
<sequence>MIRKHTRQKKVNVRPRNEFFVVFEERYKNMTQHREHDTLSETLEVAKELRLHNEELQNSLTELRSQYLSLEERLQQTVKDRHEAIQKKEQTEKECKSLYEKWNKQLTAQAKEFELIHSQMIPSSEIQKLKVELLSELEKPYRDKIDYLTGQCNEYFNKYCQTWKTLECLKSEHDNRMELKNQTISQLEQDHCFKIEELTNTIAKLETSEEKHKCKENISQLTEQNTDLTVMCQHLKEELNAIQFLSSIRTHIYNTPFYYFFLFFRGKQMLQTERIQLANVEALKTMEGKYLVCKKECEGYKIKVEDLVKDLEFHKEAHLAIESSYRKCEQEKMQLLHSLKRKDIQVKKKNEKRTATYPTNTKFFCNLFICKIHRQLEQKLAEKEQELHKVNEKVLLQFKQQITDLEKFSLKEEKKENLLQKIFCKKHIKPMFDK</sequence>
<keyword evidence="3" id="KW-1185">Reference proteome</keyword>
<accession>X6P479</accession>
<dbReference type="AlphaFoldDB" id="X6P479"/>
<feature type="coiled-coil region" evidence="1">
    <location>
        <begin position="170"/>
        <end position="238"/>
    </location>
</feature>
<comment type="caution">
    <text evidence="2">The sequence shown here is derived from an EMBL/GenBank/DDBJ whole genome shotgun (WGS) entry which is preliminary data.</text>
</comment>
<keyword evidence="1" id="KW-0175">Coiled coil</keyword>
<evidence type="ECO:0000313" key="3">
    <source>
        <dbReference type="Proteomes" id="UP000023152"/>
    </source>
</evidence>
<organism evidence="2 3">
    <name type="scientific">Reticulomyxa filosa</name>
    <dbReference type="NCBI Taxonomy" id="46433"/>
    <lineage>
        <taxon>Eukaryota</taxon>
        <taxon>Sar</taxon>
        <taxon>Rhizaria</taxon>
        <taxon>Retaria</taxon>
        <taxon>Foraminifera</taxon>
        <taxon>Monothalamids</taxon>
        <taxon>Reticulomyxidae</taxon>
        <taxon>Reticulomyxa</taxon>
    </lineage>
</organism>
<name>X6P479_RETFI</name>
<reference evidence="2 3" key="1">
    <citation type="journal article" date="2013" name="Curr. Biol.">
        <title>The Genome of the Foraminiferan Reticulomyxa filosa.</title>
        <authorList>
            <person name="Glockner G."/>
            <person name="Hulsmann N."/>
            <person name="Schleicher M."/>
            <person name="Noegel A.A."/>
            <person name="Eichinger L."/>
            <person name="Gallinger C."/>
            <person name="Pawlowski J."/>
            <person name="Sierra R."/>
            <person name="Euteneuer U."/>
            <person name="Pillet L."/>
            <person name="Moustafa A."/>
            <person name="Platzer M."/>
            <person name="Groth M."/>
            <person name="Szafranski K."/>
            <person name="Schliwa M."/>
        </authorList>
    </citation>
    <scope>NUCLEOTIDE SEQUENCE [LARGE SCALE GENOMIC DNA]</scope>
</reference>
<gene>
    <name evidence="2" type="ORF">RFI_04736</name>
</gene>
<dbReference type="EMBL" id="ASPP01004244">
    <property type="protein sequence ID" value="ETO32382.1"/>
    <property type="molecule type" value="Genomic_DNA"/>
</dbReference>
<evidence type="ECO:0000313" key="2">
    <source>
        <dbReference type="EMBL" id="ETO32382.1"/>
    </source>
</evidence>